<dbReference type="PANTHER" id="PTHR24320:SF152">
    <property type="entry name" value="SHORT-CHAIN DEHYDROGENASE_REDUCTASE FAMILY PROTEIN"/>
    <property type="match status" value="1"/>
</dbReference>
<sequence length="508" mass="54832">MPLPFLAEVAEKYVPAESYATIFAGILAVGLIRSWAAGPSLLAREERLEAAQRRARENGKKVRVTAGLNDIGARVVLIATGAMTPLGLVTIASLAHQGAHIIALVPDISSPDVVQLLLLLRESTKSEFIYAESCDMGSLQSITEFANRWNAGSVQATAAPGTATGMPATKAPNASATGLTDDDIKAAESLLHKNTPQVHRLDTVLFLPTDESAYKIGTPRQPTANTYPGSDKAVERTYMYEVLGRFHLVNALLPSLLLMPPNRDVRIVSVVSPWYAAGLAEFDRVSEPLQGPQPSVYQPWTLLGAASLRWIVLASELQRRLDLLAEADTRSRSKLPGMDVDDVTTVPVGTLKNQHKRSHISSVIVCPGFERSSQLTSFFGTVSPIMQHAVHSLVLWALLVVFYPLFWVFGKSASKGADAAMWGMTARLASFVHFAPPDANAKSLSDDQLDAARQWPGIEPARLYREGRVVIPPVPAQLQGAENAAGLWNATEAQVEAVLGKIARPKDS</sequence>
<gene>
    <name evidence="4" type="ORF">MBRA1_001828</name>
</gene>
<keyword evidence="5" id="KW-1185">Reference proteome</keyword>
<feature type="transmembrane region" description="Helical" evidence="3">
    <location>
        <begin position="393"/>
        <end position="410"/>
    </location>
</feature>
<dbReference type="InterPro" id="IPR036291">
    <property type="entry name" value="NAD(P)-bd_dom_sf"/>
</dbReference>
<keyword evidence="3" id="KW-0472">Membrane</keyword>
<keyword evidence="3" id="KW-1133">Transmembrane helix</keyword>
<protein>
    <recommendedName>
        <fullName evidence="6">Ketoreductase (KR) domain-containing protein</fullName>
    </recommendedName>
</protein>
<dbReference type="Proteomes" id="UP001216638">
    <property type="component" value="Chromosome 2"/>
</dbReference>
<evidence type="ECO:0000256" key="1">
    <source>
        <dbReference type="ARBA" id="ARBA00006484"/>
    </source>
</evidence>
<dbReference type="PANTHER" id="PTHR24320">
    <property type="entry name" value="RETINOL DEHYDROGENASE"/>
    <property type="match status" value="1"/>
</dbReference>
<evidence type="ECO:0000313" key="5">
    <source>
        <dbReference type="Proteomes" id="UP001216638"/>
    </source>
</evidence>
<evidence type="ECO:0008006" key="6">
    <source>
        <dbReference type="Google" id="ProtNLM"/>
    </source>
</evidence>
<dbReference type="SUPFAM" id="SSF51735">
    <property type="entry name" value="NAD(P)-binding Rossmann-fold domains"/>
    <property type="match status" value="1"/>
</dbReference>
<dbReference type="AlphaFoldDB" id="A0AAF0DT21"/>
<dbReference type="GO" id="GO:0016491">
    <property type="term" value="F:oxidoreductase activity"/>
    <property type="evidence" value="ECO:0007669"/>
    <property type="project" value="UniProtKB-KW"/>
</dbReference>
<organism evidence="4 5">
    <name type="scientific">Malassezia brasiliensis</name>
    <dbReference type="NCBI Taxonomy" id="1821822"/>
    <lineage>
        <taxon>Eukaryota</taxon>
        <taxon>Fungi</taxon>
        <taxon>Dikarya</taxon>
        <taxon>Basidiomycota</taxon>
        <taxon>Ustilaginomycotina</taxon>
        <taxon>Malasseziomycetes</taxon>
        <taxon>Malasseziales</taxon>
        <taxon>Malasseziaceae</taxon>
        <taxon>Malassezia</taxon>
    </lineage>
</organism>
<accession>A0AAF0DT21</accession>
<keyword evidence="2" id="KW-0560">Oxidoreductase</keyword>
<name>A0AAF0DT21_9BASI</name>
<evidence type="ECO:0000256" key="3">
    <source>
        <dbReference type="SAM" id="Phobius"/>
    </source>
</evidence>
<dbReference type="EMBL" id="CP119952">
    <property type="protein sequence ID" value="WFC95181.1"/>
    <property type="molecule type" value="Genomic_DNA"/>
</dbReference>
<comment type="similarity">
    <text evidence="1">Belongs to the short-chain dehydrogenases/reductases (SDR) family.</text>
</comment>
<dbReference type="Gene3D" id="3.40.50.720">
    <property type="entry name" value="NAD(P)-binding Rossmann-like Domain"/>
    <property type="match status" value="1"/>
</dbReference>
<proteinExistence type="inferred from homology"/>
<evidence type="ECO:0000256" key="2">
    <source>
        <dbReference type="ARBA" id="ARBA00023002"/>
    </source>
</evidence>
<feature type="transmembrane region" description="Helical" evidence="3">
    <location>
        <begin position="20"/>
        <end position="43"/>
    </location>
</feature>
<keyword evidence="3" id="KW-0812">Transmembrane</keyword>
<evidence type="ECO:0000313" key="4">
    <source>
        <dbReference type="EMBL" id="WFC95181.1"/>
    </source>
</evidence>
<reference evidence="4" key="1">
    <citation type="submission" date="2023-03" db="EMBL/GenBank/DDBJ databases">
        <title>Mating type loci evolution in Malassezia.</title>
        <authorList>
            <person name="Coelho M.A."/>
        </authorList>
    </citation>
    <scope>NUCLEOTIDE SEQUENCE</scope>
    <source>
        <strain evidence="4">CBS 14135</strain>
    </source>
</reference>